<feature type="binding site" evidence="19">
    <location>
        <position position="208"/>
    </location>
    <ligand>
        <name>ATP</name>
        <dbReference type="ChEBI" id="CHEBI:30616"/>
        <label>1</label>
    </ligand>
</feature>
<dbReference type="FunFam" id="3.30.470.20:FF:000014">
    <property type="entry name" value="Carbamoyl-phosphate synthase large chain"/>
    <property type="match status" value="1"/>
</dbReference>
<accession>A0A4U8W0U7</accession>
<feature type="binding site" evidence="19">
    <location>
        <position position="301"/>
    </location>
    <ligand>
        <name>Mn(2+)</name>
        <dbReference type="ChEBI" id="CHEBI:29035"/>
        <label>2</label>
    </ligand>
</feature>
<feature type="domain" description="MGS-like" evidence="21">
    <location>
        <begin position="969"/>
        <end position="1113"/>
    </location>
</feature>
<dbReference type="InterPro" id="IPR005483">
    <property type="entry name" value="CPSase_dom"/>
</dbReference>
<dbReference type="InterPro" id="IPR058047">
    <property type="entry name" value="CPSase_preATP-grasp"/>
</dbReference>
<comment type="cofactor">
    <cofactor evidence="19">
        <name>Mg(2+)</name>
        <dbReference type="ChEBI" id="CHEBI:18420"/>
    </cofactor>
    <cofactor evidence="19">
        <name>Mn(2+)</name>
        <dbReference type="ChEBI" id="CHEBI:29035"/>
    </cofactor>
    <text evidence="19">Binds 4 Mg(2+) or Mn(2+) ions per subunit.</text>
</comment>
<comment type="catalytic activity">
    <reaction evidence="15 19">
        <text>hydrogencarbonate + NH4(+) + 2 ATP = carbamoyl phosphate + 2 ADP + phosphate + 2 H(+)</text>
        <dbReference type="Rhea" id="RHEA:18029"/>
        <dbReference type="ChEBI" id="CHEBI:15378"/>
        <dbReference type="ChEBI" id="CHEBI:17544"/>
        <dbReference type="ChEBI" id="CHEBI:28938"/>
        <dbReference type="ChEBI" id="CHEBI:30616"/>
        <dbReference type="ChEBI" id="CHEBI:43474"/>
        <dbReference type="ChEBI" id="CHEBI:58228"/>
        <dbReference type="ChEBI" id="CHEBI:456216"/>
        <dbReference type="EC" id="6.3.4.16"/>
    </reaction>
</comment>
<evidence type="ECO:0000256" key="10">
    <source>
        <dbReference type="ARBA" id="ARBA00022741"/>
    </source>
</evidence>
<evidence type="ECO:0000256" key="17">
    <source>
        <dbReference type="ARBA" id="ARBA00057223"/>
    </source>
</evidence>
<keyword evidence="6 19" id="KW-0436">Ligase</keyword>
<dbReference type="PROSITE" id="PS00867">
    <property type="entry name" value="CPSASE_2"/>
    <property type="match status" value="2"/>
</dbReference>
<evidence type="ECO:0000256" key="15">
    <source>
        <dbReference type="ARBA" id="ARBA00047359"/>
    </source>
</evidence>
<dbReference type="EC" id="6.3.5.5" evidence="19"/>
<dbReference type="InterPro" id="IPR036914">
    <property type="entry name" value="MGS-like_dom_sf"/>
</dbReference>
<dbReference type="Gene3D" id="3.40.50.1380">
    <property type="entry name" value="Methylglyoxal synthase-like domain"/>
    <property type="match status" value="1"/>
</dbReference>
<dbReference type="NCBIfam" id="NF003671">
    <property type="entry name" value="PRK05294.1"/>
    <property type="match status" value="1"/>
</dbReference>
<feature type="region of interest" description="Allosteric domain" evidence="19">
    <location>
        <begin position="969"/>
        <end position="1113"/>
    </location>
</feature>
<organism evidence="22 23">
    <name type="scientific">Nocardia cyriacigeorgica</name>
    <dbReference type="NCBI Taxonomy" id="135487"/>
    <lineage>
        <taxon>Bacteria</taxon>
        <taxon>Bacillati</taxon>
        <taxon>Actinomycetota</taxon>
        <taxon>Actinomycetes</taxon>
        <taxon>Mycobacteriales</taxon>
        <taxon>Nocardiaceae</taxon>
        <taxon>Nocardia</taxon>
    </lineage>
</organism>
<dbReference type="Pfam" id="PF02786">
    <property type="entry name" value="CPSase_L_D2"/>
    <property type="match status" value="2"/>
</dbReference>
<dbReference type="PROSITE" id="PS00866">
    <property type="entry name" value="CPSASE_1"/>
    <property type="match status" value="2"/>
</dbReference>
<dbReference type="SUPFAM" id="SSF48108">
    <property type="entry name" value="Carbamoyl phosphate synthetase, large subunit connection domain"/>
    <property type="match status" value="1"/>
</dbReference>
<dbReference type="InterPro" id="IPR016185">
    <property type="entry name" value="PreATP-grasp_dom_sf"/>
</dbReference>
<evidence type="ECO:0000256" key="19">
    <source>
        <dbReference type="HAMAP-Rule" id="MF_01210"/>
    </source>
</evidence>
<evidence type="ECO:0000259" key="20">
    <source>
        <dbReference type="PROSITE" id="PS50975"/>
    </source>
</evidence>
<feature type="binding site" evidence="19">
    <location>
        <position position="299"/>
    </location>
    <ligand>
        <name>Mg(2+)</name>
        <dbReference type="ChEBI" id="CHEBI:18420"/>
        <label>2</label>
    </ligand>
</feature>
<sequence length="1113" mass="119041">MPRRTDLNHILVIGSGPIVIGQACEFDYSGTQACRVLRAEGLRVSLVNSNPATIMTDPEFADSTYVEPITPEFVEKVIAKERPDAILATLGGQTALNTAVALHERGVLEKYDVELIGADFDAIQRGEDRQKFKDIVAKVGGESARSRVCFTMDEVRETVAELGFPVVVRPSFTMGGLGSGMAYNDEDLDRIAGGGLAASPTANVLIEESILGWKEYELELMRDGRDNVVIVCSIENVDPMGVHTGDSMTVAPAMTLTDREYQKMRDLGIAILREVGVDTGGCNIQFAVNPADGRLIVIEMNPRVSRSSALASKATGFPIAKIAAKLAIGYTLDEIVNDITKETPACFEPTLDYVVVKAPRFAFEKFPGADGTLTTTMKSVGEAMSLGRNFAEALGKVLRSLETKSAGFWTTDDGQWAPASDASADVQAAITAILDDLRVPTEGRIYQVERALRLGASIDDVAAASGIDPWFVAEVAGLVELRRELLDAPVLDESLLRRAKHYGLSDRQIAALRPELAGESGVRALRHRLGVRPVFKTVDTCAAEFEAKTPYHYSAYELDPAAESEVAPQREREKVIILGSGPNRIGQGIEFDYSCVHAAQTLSQAGYETVMVNCNPETVSTDYDTADRLYFEPLTFEDVLEVYHAETESGTVAGVIVQLGGQTPLGLAQRLTDAGVPVVGTSAAAIDLAEDRGEFGDVLVAAGLPAPKYGTATTVEQAKKIAAEIGYPVLVRPSYVLGGRGMEIVYDETSLEGYISRATELNPEHPVLVDRFLEDAIEIDVDALCDGDEVYLGGVMEHIEEAGIHSGDSACALPPITLGRSDIEAVRRSTVALAKGIGVKGLLNVQYALKDDVLYVLEANPRASRTVPFVSKATAVPLAKAAARIMLGATIADLRKEGMLPGDGDGGHVPLDAPVAVKEAVLPFHRFRKADGTGVDSLLSPEMKSTGEVMGIDADFGTAFAKSQTAAYGSLPTEGTVFVSIANRDKRAMVFPVKRLNDLGFRILATEGTAEMLRRNGIPCERVRKHSEAGPADEPTIVEQIRDGEVDMVFNTPYGNSGPRVDGYEIRSAAVGVNIPCITTVQGAAAAVQGIEASINGGIGVRSLQELHAVLRG</sequence>
<keyword evidence="8" id="KW-0479">Metal-binding</keyword>
<dbReference type="InterPro" id="IPR036897">
    <property type="entry name" value="CarbamoylP_synth_lsu_oligo_sf"/>
</dbReference>
<feature type="region of interest" description="Carboxyphosphate synthetic domain" evidence="19">
    <location>
        <begin position="1"/>
        <end position="402"/>
    </location>
</feature>
<evidence type="ECO:0000256" key="16">
    <source>
        <dbReference type="ARBA" id="ARBA00048816"/>
    </source>
</evidence>
<feature type="binding site" evidence="19">
    <location>
        <position position="215"/>
    </location>
    <ligand>
        <name>ATP</name>
        <dbReference type="ChEBI" id="CHEBI:30616"/>
        <label>1</label>
    </ligand>
</feature>
<comment type="similarity">
    <text evidence="4 19">Belongs to the CarB family.</text>
</comment>
<evidence type="ECO:0000256" key="1">
    <source>
        <dbReference type="ARBA" id="ARBA00001936"/>
    </source>
</evidence>
<dbReference type="CDD" id="cd01424">
    <property type="entry name" value="MGS_CPS_II"/>
    <property type="match status" value="1"/>
</dbReference>
<evidence type="ECO:0000256" key="7">
    <source>
        <dbReference type="ARBA" id="ARBA00022605"/>
    </source>
</evidence>
<feature type="binding site" evidence="19">
    <location>
        <position position="858"/>
    </location>
    <ligand>
        <name>Mg(2+)</name>
        <dbReference type="ChEBI" id="CHEBI:18420"/>
        <label>4</label>
    </ligand>
</feature>
<dbReference type="SUPFAM" id="SSF56059">
    <property type="entry name" value="Glutathione synthetase ATP-binding domain-like"/>
    <property type="match status" value="2"/>
</dbReference>
<feature type="binding site" evidence="19">
    <location>
        <position position="242"/>
    </location>
    <ligand>
        <name>ATP</name>
        <dbReference type="ChEBI" id="CHEBI:30616"/>
        <label>1</label>
    </ligand>
</feature>
<dbReference type="GO" id="GO:0006526">
    <property type="term" value="P:L-arginine biosynthetic process"/>
    <property type="evidence" value="ECO:0007669"/>
    <property type="project" value="UniProtKB-UniRule"/>
</dbReference>
<evidence type="ECO:0000256" key="14">
    <source>
        <dbReference type="ARBA" id="ARBA00023211"/>
    </source>
</evidence>
<feature type="binding site" evidence="19">
    <location>
        <position position="806"/>
    </location>
    <ligand>
        <name>ATP</name>
        <dbReference type="ChEBI" id="CHEBI:30616"/>
        <label>2</label>
    </ligand>
</feature>
<dbReference type="InterPro" id="IPR033937">
    <property type="entry name" value="MGS_CPS_CarB"/>
</dbReference>
<evidence type="ECO:0000256" key="18">
    <source>
        <dbReference type="ARBA" id="ARBA00062056"/>
    </source>
</evidence>
<dbReference type="PANTHER" id="PTHR11405">
    <property type="entry name" value="CARBAMOYLTRANSFERASE FAMILY MEMBER"/>
    <property type="match status" value="1"/>
</dbReference>
<dbReference type="PRINTS" id="PR00098">
    <property type="entry name" value="CPSASE"/>
</dbReference>
<feature type="binding site" evidence="19">
    <location>
        <position position="858"/>
    </location>
    <ligand>
        <name>Mg(2+)</name>
        <dbReference type="ChEBI" id="CHEBI:18420"/>
        <label>3</label>
    </ligand>
</feature>
<feature type="binding site" evidence="19">
    <location>
        <position position="285"/>
    </location>
    <ligand>
        <name>Mg(2+)</name>
        <dbReference type="ChEBI" id="CHEBI:18420"/>
        <label>1</label>
    </ligand>
</feature>
<dbReference type="Gene3D" id="3.30.1490.20">
    <property type="entry name" value="ATP-grasp fold, A domain"/>
    <property type="match status" value="1"/>
</dbReference>
<gene>
    <name evidence="19 22" type="primary">carB</name>
    <name evidence="22" type="ORF">NCTC10797_02196</name>
</gene>
<comment type="domain">
    <text evidence="19">The large subunit is composed of 2 ATP-grasp domains that are involved in binding the 2 ATP molecules needed for carbamoyl phosphate synthesis. The N-terminal ATP-grasp domain (referred to as the carboxyphosphate synthetic component) catalyzes the ATP-dependent phosphorylation of hydrogencarbonate to carboxyphosphate and the subsequent nucleophilic attack by ammonia to form a carbamate intermediate. The C-terminal ATP-grasp domain (referred to as the carbamoyl phosphate synthetic component) then catalyzes the phosphorylation of carbamate with the second ATP to form the end product carbamoyl phosphate. The reactive and unstable enzyme intermediates are sequentially channeled from one active site to the next through the interior of the protein over a distance of at least 96 A.</text>
</comment>
<feature type="binding site" evidence="19">
    <location>
        <position position="858"/>
    </location>
    <ligand>
        <name>Mn(2+)</name>
        <dbReference type="ChEBI" id="CHEBI:29035"/>
        <label>4</label>
    </ligand>
</feature>
<dbReference type="SMART" id="SM01096">
    <property type="entry name" value="CPSase_L_D3"/>
    <property type="match status" value="1"/>
</dbReference>
<dbReference type="GO" id="GO:0044205">
    <property type="term" value="P:'de novo' UMP biosynthetic process"/>
    <property type="evidence" value="ECO:0007669"/>
    <property type="project" value="UniProtKB-UniRule"/>
</dbReference>
<feature type="binding site" evidence="19">
    <location>
        <position position="299"/>
    </location>
    <ligand>
        <name>Mn(2+)</name>
        <dbReference type="ChEBI" id="CHEBI:29035"/>
        <label>2</label>
    </ligand>
</feature>
<dbReference type="RefSeq" id="WP_130917036.1">
    <property type="nucleotide sequence ID" value="NZ_JADLQM010000007.1"/>
</dbReference>
<feature type="binding site" evidence="19">
    <location>
        <position position="858"/>
    </location>
    <ligand>
        <name>ATP</name>
        <dbReference type="ChEBI" id="CHEBI:30616"/>
        <label>2</label>
    </ligand>
</feature>
<dbReference type="GO" id="GO:0005737">
    <property type="term" value="C:cytoplasm"/>
    <property type="evidence" value="ECO:0007669"/>
    <property type="project" value="TreeGrafter"/>
</dbReference>
<dbReference type="SMART" id="SM00851">
    <property type="entry name" value="MGS"/>
    <property type="match status" value="1"/>
</dbReference>
<dbReference type="PANTHER" id="PTHR11405:SF53">
    <property type="entry name" value="CARBAMOYL-PHOSPHATE SYNTHASE [AMMONIA], MITOCHONDRIAL"/>
    <property type="match status" value="1"/>
</dbReference>
<dbReference type="HAMAP" id="MF_01210_B">
    <property type="entry name" value="CPSase_L_chain_B"/>
    <property type="match status" value="1"/>
</dbReference>
<dbReference type="InterPro" id="IPR006275">
    <property type="entry name" value="CPSase_lsu"/>
</dbReference>
<dbReference type="AlphaFoldDB" id="A0A4U8W0U7"/>
<keyword evidence="10 19" id="KW-0547">Nucleotide-binding</keyword>
<evidence type="ECO:0000256" key="3">
    <source>
        <dbReference type="ARBA" id="ARBA00005077"/>
    </source>
</evidence>
<dbReference type="FunFam" id="1.10.1030.10:FF:000002">
    <property type="entry name" value="Carbamoyl-phosphate synthase large chain"/>
    <property type="match status" value="1"/>
</dbReference>
<keyword evidence="7 19" id="KW-0028">Amino-acid biosynthesis</keyword>
<feature type="domain" description="ATP-grasp" evidence="20">
    <location>
        <begin position="133"/>
        <end position="328"/>
    </location>
</feature>
<evidence type="ECO:0000313" key="22">
    <source>
        <dbReference type="EMBL" id="VFA98429.1"/>
    </source>
</evidence>
<feature type="binding site" evidence="19">
    <location>
        <position position="771"/>
    </location>
    <ligand>
        <name>ATP</name>
        <dbReference type="ChEBI" id="CHEBI:30616"/>
        <label>2</label>
    </ligand>
</feature>
<feature type="binding site" evidence="19">
    <location>
        <position position="846"/>
    </location>
    <ligand>
        <name>ATP</name>
        <dbReference type="ChEBI" id="CHEBI:30616"/>
        <label>2</label>
    </ligand>
</feature>
<feature type="binding site" evidence="19">
    <location>
        <position position="732"/>
    </location>
    <ligand>
        <name>ATP</name>
        <dbReference type="ChEBI" id="CHEBI:30616"/>
        <label>2</label>
    </ligand>
</feature>
<dbReference type="FunFam" id="3.40.50.20:FF:000003">
    <property type="entry name" value="Carbamoyl-phosphate synthase large chain"/>
    <property type="match status" value="1"/>
</dbReference>
<keyword evidence="12" id="KW-0460">Magnesium</keyword>
<comment type="function">
    <text evidence="17 19">Large subunit of the glutamine-dependent carbamoyl phosphate synthetase (CPSase). CPSase catalyzes the formation of carbamoyl phosphate from the ammonia moiety of glutamine, carbonate, and phosphate donated by ATP, constituting the first step of 2 biosynthetic pathways, one leading to arginine and/or urea and the other to pyrimidine nucleotides. The large subunit (synthetase) binds the substrates ammonia (free or transferred from glutamine from the small subunit), hydrogencarbonate and ATP and carries out an ATP-coupled ligase reaction, activating hydrogencarbonate by forming carboxy phosphate which reacts with ammonia to form carbamoyl phosphate.</text>
</comment>
<feature type="binding site" evidence="19">
    <location>
        <position position="299"/>
    </location>
    <ligand>
        <name>ATP</name>
        <dbReference type="ChEBI" id="CHEBI:30616"/>
        <label>1</label>
    </ligand>
</feature>
<dbReference type="FunFam" id="3.30.1490.20:FF:000001">
    <property type="entry name" value="Carbamoyl-phosphate synthase large chain"/>
    <property type="match status" value="1"/>
</dbReference>
<feature type="binding site" evidence="19">
    <location>
        <position position="803"/>
    </location>
    <ligand>
        <name>ATP</name>
        <dbReference type="ChEBI" id="CHEBI:30616"/>
        <label>2</label>
    </ligand>
</feature>
<reference evidence="22 23" key="1">
    <citation type="submission" date="2019-02" db="EMBL/GenBank/DDBJ databases">
        <authorList>
            <consortium name="Pathogen Informatics"/>
        </authorList>
    </citation>
    <scope>NUCLEOTIDE SEQUENCE [LARGE SCALE GENOMIC DNA]</scope>
    <source>
        <strain evidence="22 23">3012STDY6756504</strain>
    </source>
</reference>
<feature type="binding site" evidence="19">
    <location>
        <position position="285"/>
    </location>
    <ligand>
        <name>ATP</name>
        <dbReference type="ChEBI" id="CHEBI:30616"/>
        <label>1</label>
    </ligand>
</feature>
<feature type="binding site" evidence="19">
    <location>
        <position position="805"/>
    </location>
    <ligand>
        <name>ATP</name>
        <dbReference type="ChEBI" id="CHEBI:30616"/>
        <label>2</label>
    </ligand>
</feature>
<evidence type="ECO:0000313" key="23">
    <source>
        <dbReference type="Proteomes" id="UP000290439"/>
    </source>
</evidence>
<evidence type="ECO:0000256" key="9">
    <source>
        <dbReference type="ARBA" id="ARBA00022737"/>
    </source>
</evidence>
<dbReference type="SUPFAM" id="SSF52440">
    <property type="entry name" value="PreATP-grasp domain"/>
    <property type="match status" value="2"/>
</dbReference>
<evidence type="ECO:0000256" key="8">
    <source>
        <dbReference type="ARBA" id="ARBA00022723"/>
    </source>
</evidence>
<dbReference type="GO" id="GO:0004087">
    <property type="term" value="F:carbamoyl-phosphate synthase (ammonia) activity"/>
    <property type="evidence" value="ECO:0007669"/>
    <property type="project" value="UniProtKB-EC"/>
</dbReference>
<feature type="binding site" evidence="19">
    <location>
        <position position="299"/>
    </location>
    <ligand>
        <name>Mg(2+)</name>
        <dbReference type="ChEBI" id="CHEBI:18420"/>
        <label>1</label>
    </ligand>
</feature>
<dbReference type="Pfam" id="PF25596">
    <property type="entry name" value="CPSase_L_D1"/>
    <property type="match status" value="2"/>
</dbReference>
<feature type="binding site" evidence="19">
    <location>
        <position position="860"/>
    </location>
    <ligand>
        <name>Mg(2+)</name>
        <dbReference type="ChEBI" id="CHEBI:18420"/>
        <label>4</label>
    </ligand>
</feature>
<dbReference type="PROSITE" id="PS51855">
    <property type="entry name" value="MGS"/>
    <property type="match status" value="1"/>
</dbReference>
<dbReference type="GO" id="GO:0004088">
    <property type="term" value="F:carbamoyl-phosphate synthase (glutamine-hydrolyzing) activity"/>
    <property type="evidence" value="ECO:0007669"/>
    <property type="project" value="UniProtKB-UniRule"/>
</dbReference>
<feature type="binding site" evidence="19">
    <location>
        <position position="773"/>
    </location>
    <ligand>
        <name>ATP</name>
        <dbReference type="ChEBI" id="CHEBI:30616"/>
        <label>2</label>
    </ligand>
</feature>
<dbReference type="InterPro" id="IPR005479">
    <property type="entry name" value="CPAse_ATP-bd"/>
</dbReference>
<comment type="caution">
    <text evidence="19">Lacks conserved residue(s) required for the propagation of feature annotation.</text>
</comment>
<keyword evidence="5 19" id="KW-0055">Arginine biosynthesis</keyword>
<feature type="binding site" evidence="19">
    <location>
        <position position="285"/>
    </location>
    <ligand>
        <name>Mn(2+)</name>
        <dbReference type="ChEBI" id="CHEBI:29035"/>
        <label>1</label>
    </ligand>
</feature>
<comment type="catalytic activity">
    <reaction evidence="16 19">
        <text>hydrogencarbonate + L-glutamine + 2 ATP + H2O = carbamoyl phosphate + L-glutamate + 2 ADP + phosphate + 2 H(+)</text>
        <dbReference type="Rhea" id="RHEA:18633"/>
        <dbReference type="ChEBI" id="CHEBI:15377"/>
        <dbReference type="ChEBI" id="CHEBI:15378"/>
        <dbReference type="ChEBI" id="CHEBI:17544"/>
        <dbReference type="ChEBI" id="CHEBI:29985"/>
        <dbReference type="ChEBI" id="CHEBI:30616"/>
        <dbReference type="ChEBI" id="CHEBI:43474"/>
        <dbReference type="ChEBI" id="CHEBI:58228"/>
        <dbReference type="ChEBI" id="CHEBI:58359"/>
        <dbReference type="ChEBI" id="CHEBI:456216"/>
        <dbReference type="EC" id="6.3.5.5"/>
    </reaction>
</comment>
<dbReference type="PROSITE" id="PS51257">
    <property type="entry name" value="PROKAR_LIPOPROTEIN"/>
    <property type="match status" value="1"/>
</dbReference>
<dbReference type="Proteomes" id="UP000290439">
    <property type="component" value="Chromosome"/>
</dbReference>
<dbReference type="FunFam" id="3.30.470.20:FF:000007">
    <property type="entry name" value="Carbamoyl-phosphate synthase large chain"/>
    <property type="match status" value="1"/>
</dbReference>
<dbReference type="InterPro" id="IPR013815">
    <property type="entry name" value="ATP_grasp_subdomain_1"/>
</dbReference>
<evidence type="ECO:0000256" key="4">
    <source>
        <dbReference type="ARBA" id="ARBA00009799"/>
    </source>
</evidence>
<comment type="cofactor">
    <cofactor evidence="1">
        <name>Mn(2+)</name>
        <dbReference type="ChEBI" id="CHEBI:29035"/>
    </cofactor>
</comment>
<feature type="binding site" evidence="19">
    <location>
        <position position="846"/>
    </location>
    <ligand>
        <name>Mn(2+)</name>
        <dbReference type="ChEBI" id="CHEBI:29035"/>
        <label>3</label>
    </ligand>
</feature>
<dbReference type="Pfam" id="PF02142">
    <property type="entry name" value="MGS"/>
    <property type="match status" value="1"/>
</dbReference>
<dbReference type="Gene3D" id="3.30.470.20">
    <property type="entry name" value="ATP-grasp fold, B domain"/>
    <property type="match status" value="2"/>
</dbReference>
<feature type="binding site" evidence="19">
    <location>
        <position position="860"/>
    </location>
    <ligand>
        <name>Mn(2+)</name>
        <dbReference type="ChEBI" id="CHEBI:29035"/>
        <label>4</label>
    </ligand>
</feature>
<name>A0A4U8W0U7_9NOCA</name>
<evidence type="ECO:0000256" key="11">
    <source>
        <dbReference type="ARBA" id="ARBA00022840"/>
    </source>
</evidence>
<feature type="binding site" evidence="19">
    <location>
        <position position="241"/>
    </location>
    <ligand>
        <name>ATP</name>
        <dbReference type="ChEBI" id="CHEBI:30616"/>
        <label>1</label>
    </ligand>
</feature>
<dbReference type="Gene3D" id="3.40.50.20">
    <property type="match status" value="2"/>
</dbReference>
<feature type="binding site" evidence="19">
    <location>
        <position position="169"/>
    </location>
    <ligand>
        <name>ATP</name>
        <dbReference type="ChEBI" id="CHEBI:30616"/>
        <label>1</label>
    </ligand>
</feature>
<keyword evidence="14" id="KW-0464">Manganese</keyword>
<dbReference type="UniPathway" id="UPA00070">
    <property type="reaction ID" value="UER00115"/>
</dbReference>
<feature type="binding site" evidence="19">
    <location>
        <position position="299"/>
    </location>
    <ligand>
        <name>Mn(2+)</name>
        <dbReference type="ChEBI" id="CHEBI:29035"/>
        <label>1</label>
    </ligand>
</feature>
<dbReference type="EMBL" id="LR215973">
    <property type="protein sequence ID" value="VFA98429.1"/>
    <property type="molecule type" value="Genomic_DNA"/>
</dbReference>
<dbReference type="NCBIfam" id="TIGR01369">
    <property type="entry name" value="CPSaseII_lrg"/>
    <property type="match status" value="1"/>
</dbReference>
<feature type="binding site" evidence="19">
    <location>
        <position position="301"/>
    </location>
    <ligand>
        <name>Mg(2+)</name>
        <dbReference type="ChEBI" id="CHEBI:18420"/>
        <label>2</label>
    </ligand>
</feature>
<feature type="binding site" evidence="19">
    <location>
        <position position="176"/>
    </location>
    <ligand>
        <name>ATP</name>
        <dbReference type="ChEBI" id="CHEBI:30616"/>
        <label>1</label>
    </ligand>
</feature>
<dbReference type="PROSITE" id="PS50975">
    <property type="entry name" value="ATP_GRASP"/>
    <property type="match status" value="2"/>
</dbReference>
<comment type="pathway">
    <text evidence="2 19">Pyrimidine metabolism; UMP biosynthesis via de novo pathway; (S)-dihydroorotate from bicarbonate: step 1/3.</text>
</comment>
<keyword evidence="11 19" id="KW-0067">ATP-binding</keyword>
<dbReference type="Pfam" id="PF02787">
    <property type="entry name" value="CPSase_L_D3"/>
    <property type="match status" value="1"/>
</dbReference>
<feature type="domain" description="ATP-grasp" evidence="20">
    <location>
        <begin position="696"/>
        <end position="887"/>
    </location>
</feature>
<dbReference type="InterPro" id="IPR005480">
    <property type="entry name" value="CPSase_lsu_oligo"/>
</dbReference>
<feature type="binding site" evidence="19">
    <location>
        <position position="175"/>
    </location>
    <ligand>
        <name>ATP</name>
        <dbReference type="ChEBI" id="CHEBI:30616"/>
        <label>1</label>
    </ligand>
</feature>
<dbReference type="InterPro" id="IPR011761">
    <property type="entry name" value="ATP-grasp"/>
</dbReference>
<comment type="pathway">
    <text evidence="3 19">Amino-acid biosynthesis; L-arginine biosynthesis; carbamoyl phosphate from bicarbonate: step 1/1.</text>
</comment>
<feature type="binding site" evidence="19">
    <location>
        <position position="210"/>
    </location>
    <ligand>
        <name>ATP</name>
        <dbReference type="ChEBI" id="CHEBI:30616"/>
        <label>1</label>
    </ligand>
</feature>
<keyword evidence="13 19" id="KW-0665">Pyrimidine biosynthesis</keyword>
<dbReference type="GO" id="GO:0005524">
    <property type="term" value="F:ATP binding"/>
    <property type="evidence" value="ECO:0007669"/>
    <property type="project" value="UniProtKB-UniRule"/>
</dbReference>
<dbReference type="NCBIfam" id="NF009455">
    <property type="entry name" value="PRK12815.1"/>
    <property type="match status" value="1"/>
</dbReference>
<evidence type="ECO:0000256" key="6">
    <source>
        <dbReference type="ARBA" id="ARBA00022598"/>
    </source>
</evidence>
<proteinExistence type="inferred from homology"/>
<dbReference type="EC" id="6.3.4.16" evidence="19"/>
<evidence type="ECO:0000259" key="21">
    <source>
        <dbReference type="PROSITE" id="PS51855"/>
    </source>
</evidence>
<feature type="binding site" evidence="19">
    <location>
        <position position="804"/>
    </location>
    <ligand>
        <name>ATP</name>
        <dbReference type="ChEBI" id="CHEBI:30616"/>
        <label>2</label>
    </ligand>
</feature>
<feature type="binding site" evidence="19">
    <location>
        <position position="858"/>
    </location>
    <ligand>
        <name>Mn(2+)</name>
        <dbReference type="ChEBI" id="CHEBI:29035"/>
        <label>3</label>
    </ligand>
</feature>
<evidence type="ECO:0000256" key="12">
    <source>
        <dbReference type="ARBA" id="ARBA00022842"/>
    </source>
</evidence>
<dbReference type="FunFam" id="3.40.50.20:FF:000001">
    <property type="entry name" value="Carbamoyl-phosphate synthase large chain"/>
    <property type="match status" value="1"/>
</dbReference>
<feature type="binding site" evidence="19">
    <location>
        <position position="846"/>
    </location>
    <ligand>
        <name>Mg(2+)</name>
        <dbReference type="ChEBI" id="CHEBI:18420"/>
        <label>3</label>
    </ligand>
</feature>
<feature type="binding site" evidence="19">
    <location>
        <position position="129"/>
    </location>
    <ligand>
        <name>ATP</name>
        <dbReference type="ChEBI" id="CHEBI:30616"/>
        <label>1</label>
    </ligand>
</feature>
<dbReference type="Gene3D" id="1.10.1030.10">
    <property type="entry name" value="Carbamoyl-phosphate synthetase, large subunit oligomerisation domain"/>
    <property type="match status" value="1"/>
</dbReference>
<feature type="binding site" evidence="19">
    <location>
        <position position="778"/>
    </location>
    <ligand>
        <name>ATP</name>
        <dbReference type="ChEBI" id="CHEBI:30616"/>
        <label>2</label>
    </ligand>
</feature>
<evidence type="ECO:0000256" key="5">
    <source>
        <dbReference type="ARBA" id="ARBA00022571"/>
    </source>
</evidence>
<dbReference type="UniPathway" id="UPA00068">
    <property type="reaction ID" value="UER00171"/>
</dbReference>
<dbReference type="GO" id="GO:0046872">
    <property type="term" value="F:metal ion binding"/>
    <property type="evidence" value="ECO:0007669"/>
    <property type="project" value="UniProtKB-KW"/>
</dbReference>
<dbReference type="GO" id="GO:0006541">
    <property type="term" value="P:glutamine metabolic process"/>
    <property type="evidence" value="ECO:0007669"/>
    <property type="project" value="TreeGrafter"/>
</dbReference>
<feature type="binding site" evidence="19">
    <location>
        <position position="243"/>
    </location>
    <ligand>
        <name>ATP</name>
        <dbReference type="ChEBI" id="CHEBI:30616"/>
        <label>1</label>
    </ligand>
</feature>
<protein>
    <recommendedName>
        <fullName evidence="19">Carbamoyl phosphate synthase large chain</fullName>
        <ecNumber evidence="19">6.3.4.16</ecNumber>
        <ecNumber evidence="19">6.3.5.5</ecNumber>
    </recommendedName>
    <alternativeName>
        <fullName evidence="19">Carbamoyl phosphate synthetase ammonia chain</fullName>
    </alternativeName>
</protein>
<keyword evidence="9 19" id="KW-0677">Repeat</keyword>
<dbReference type="InterPro" id="IPR011607">
    <property type="entry name" value="MGS-like_dom"/>
</dbReference>
<comment type="subunit">
    <text evidence="18 19">Composed of two chains; the small (or glutamine) chain promotes the hydrolysis of glutamine to ammonia, which is used by the large (or ammonia) chain to synthesize carbamoyl phosphate. Tetramer of heterodimers (alpha,beta)4.</text>
</comment>
<evidence type="ECO:0000256" key="2">
    <source>
        <dbReference type="ARBA" id="ARBA00004812"/>
    </source>
</evidence>
<dbReference type="SUPFAM" id="SSF52335">
    <property type="entry name" value="Methylglyoxal synthase-like"/>
    <property type="match status" value="1"/>
</dbReference>
<evidence type="ECO:0000256" key="13">
    <source>
        <dbReference type="ARBA" id="ARBA00022975"/>
    </source>
</evidence>